<dbReference type="InterPro" id="IPR036514">
    <property type="entry name" value="SGNH_hydro_sf"/>
</dbReference>
<protein>
    <submittedName>
        <fullName evidence="2">SGNH/GDSL hydrolase family protein</fullName>
    </submittedName>
</protein>
<dbReference type="PANTHER" id="PTHR30383">
    <property type="entry name" value="THIOESTERASE 1/PROTEASE 1/LYSOPHOSPHOLIPASE L1"/>
    <property type="match status" value="1"/>
</dbReference>
<dbReference type="SUPFAM" id="SSF52266">
    <property type="entry name" value="SGNH hydrolase"/>
    <property type="match status" value="1"/>
</dbReference>
<accession>A0ABT0C6R8</accession>
<dbReference type="GO" id="GO:0016787">
    <property type="term" value="F:hydrolase activity"/>
    <property type="evidence" value="ECO:0007669"/>
    <property type="project" value="UniProtKB-KW"/>
</dbReference>
<evidence type="ECO:0000313" key="3">
    <source>
        <dbReference type="Proteomes" id="UP000830835"/>
    </source>
</evidence>
<feature type="domain" description="SGNH hydrolase-type esterase" evidence="1">
    <location>
        <begin position="89"/>
        <end position="283"/>
    </location>
</feature>
<dbReference type="Proteomes" id="UP000830835">
    <property type="component" value="Unassembled WGS sequence"/>
</dbReference>
<gene>
    <name evidence="2" type="ORF">JX360_00990</name>
</gene>
<keyword evidence="3" id="KW-1185">Reference proteome</keyword>
<comment type="caution">
    <text evidence="2">The sequence shown here is derived from an EMBL/GenBank/DDBJ whole genome shotgun (WGS) entry which is preliminary data.</text>
</comment>
<dbReference type="InterPro" id="IPR013830">
    <property type="entry name" value="SGNH_hydro"/>
</dbReference>
<reference evidence="2" key="1">
    <citation type="submission" date="2021-02" db="EMBL/GenBank/DDBJ databases">
        <title>The CRISPR/cas machinery reduction and long-range gene transfer in the hot spring cyanobacterium Synechococcus.</title>
        <authorList>
            <person name="Dvorak P."/>
            <person name="Jahodarova E."/>
            <person name="Hasler P."/>
            <person name="Poulickova A."/>
        </authorList>
    </citation>
    <scope>NUCLEOTIDE SEQUENCE</scope>
    <source>
        <strain evidence="2">Rupite</strain>
    </source>
</reference>
<organism evidence="2 3">
    <name type="scientific">Thermostichus vulcanus str. 'Rupite'</name>
    <dbReference type="NCBI Taxonomy" id="2813851"/>
    <lineage>
        <taxon>Bacteria</taxon>
        <taxon>Bacillati</taxon>
        <taxon>Cyanobacteriota</taxon>
        <taxon>Cyanophyceae</taxon>
        <taxon>Thermostichales</taxon>
        <taxon>Thermostichaceae</taxon>
        <taxon>Thermostichus</taxon>
    </lineage>
</organism>
<sequence>MGSPTGNLQWTSTSSLGFIKLGLILILSLSLVACAAASESVLPTLPSVIRYTALGASDAVGVNASVSCDGPANAAGTRPQRSDPLQCPNGTGYVPRLAQLLPAPVELTNLGRSGAVISPAIQSLGDFIPANLLQDQVPRIPPDTTLITIWIGGNDTNAITLAAARLALQGGDPLPFIDQQIDQFAADYQTLLQSIRARAPQARIVVANLPNFALIPLGLQQPGSVRQLLATISLGLTRQVINPLSQQGIPVVDLLCDPRSYSRDSFFPGPIADGFHPNDQGYADLAEAFLGAIQQPTPPQVSCPPFSNPGSLQLDVEEILSASETEFFRRSVLGKN</sequence>
<proteinExistence type="predicted"/>
<name>A0ABT0C6R8_THEVL</name>
<dbReference type="Gene3D" id="3.40.50.1110">
    <property type="entry name" value="SGNH hydrolase"/>
    <property type="match status" value="1"/>
</dbReference>
<keyword evidence="2" id="KW-0378">Hydrolase</keyword>
<dbReference type="EMBL" id="JAFIRA010000001">
    <property type="protein sequence ID" value="MCJ2541492.1"/>
    <property type="molecule type" value="Genomic_DNA"/>
</dbReference>
<evidence type="ECO:0000313" key="2">
    <source>
        <dbReference type="EMBL" id="MCJ2541492.1"/>
    </source>
</evidence>
<dbReference type="Pfam" id="PF13472">
    <property type="entry name" value="Lipase_GDSL_2"/>
    <property type="match status" value="1"/>
</dbReference>
<evidence type="ECO:0000259" key="1">
    <source>
        <dbReference type="Pfam" id="PF13472"/>
    </source>
</evidence>
<dbReference type="InterPro" id="IPR051532">
    <property type="entry name" value="Ester_Hydrolysis_Enzymes"/>
</dbReference>
<dbReference type="RefSeq" id="WP_244348500.1">
    <property type="nucleotide sequence ID" value="NZ_JAFIRA010000001.1"/>
</dbReference>